<dbReference type="CDD" id="cd00293">
    <property type="entry name" value="USP-like"/>
    <property type="match status" value="1"/>
</dbReference>
<evidence type="ECO:0000313" key="5">
    <source>
        <dbReference type="Proteomes" id="UP001148125"/>
    </source>
</evidence>
<dbReference type="Pfam" id="PF00582">
    <property type="entry name" value="Usp"/>
    <property type="match status" value="1"/>
</dbReference>
<reference evidence="4" key="1">
    <citation type="submission" date="2024-05" db="EMBL/GenBank/DDBJ databases">
        <title>Alkalihalobacillus sp. strain MEB203 novel alkaliphilic bacterium from Lonar Lake, India.</title>
        <authorList>
            <person name="Joshi A."/>
            <person name="Thite S."/>
            <person name="Mengade P."/>
        </authorList>
    </citation>
    <scope>NUCLEOTIDE SEQUENCE</scope>
    <source>
        <strain evidence="4">MEB 203</strain>
    </source>
</reference>
<evidence type="ECO:0000256" key="1">
    <source>
        <dbReference type="ARBA" id="ARBA00008791"/>
    </source>
</evidence>
<dbReference type="EMBL" id="JAOTPO010000005">
    <property type="protein sequence ID" value="MDE5413460.1"/>
    <property type="molecule type" value="Genomic_DNA"/>
</dbReference>
<accession>A0ABT5VDW7</accession>
<gene>
    <name evidence="4" type="ORF">N7Z68_08680</name>
</gene>
<feature type="coiled-coil region" evidence="2">
    <location>
        <begin position="16"/>
        <end position="76"/>
    </location>
</feature>
<comment type="caution">
    <text evidence="4">The sequence shown here is derived from an EMBL/GenBank/DDBJ whole genome shotgun (WGS) entry which is preliminary data.</text>
</comment>
<evidence type="ECO:0000256" key="2">
    <source>
        <dbReference type="SAM" id="Coils"/>
    </source>
</evidence>
<protein>
    <submittedName>
        <fullName evidence="4">Universal stress protein</fullName>
    </submittedName>
</protein>
<dbReference type="Proteomes" id="UP001148125">
    <property type="component" value="Unassembled WGS sequence"/>
</dbReference>
<evidence type="ECO:0000313" key="4">
    <source>
        <dbReference type="EMBL" id="MDE5413460.1"/>
    </source>
</evidence>
<dbReference type="InterPro" id="IPR006016">
    <property type="entry name" value="UspA"/>
</dbReference>
<dbReference type="PRINTS" id="PR01438">
    <property type="entry name" value="UNVRSLSTRESS"/>
</dbReference>
<dbReference type="PANTHER" id="PTHR46268:SF6">
    <property type="entry name" value="UNIVERSAL STRESS PROTEIN UP12"/>
    <property type="match status" value="1"/>
</dbReference>
<dbReference type="SUPFAM" id="SSF52402">
    <property type="entry name" value="Adenine nucleotide alpha hydrolases-like"/>
    <property type="match status" value="1"/>
</dbReference>
<dbReference type="InterPro" id="IPR014729">
    <property type="entry name" value="Rossmann-like_a/b/a_fold"/>
</dbReference>
<dbReference type="InterPro" id="IPR006015">
    <property type="entry name" value="Universal_stress_UspA"/>
</dbReference>
<keyword evidence="2" id="KW-0175">Coiled coil</keyword>
<dbReference type="PANTHER" id="PTHR46268">
    <property type="entry name" value="STRESS RESPONSE PROTEIN NHAX"/>
    <property type="match status" value="1"/>
</dbReference>
<dbReference type="RefSeq" id="WP_275118088.1">
    <property type="nucleotide sequence ID" value="NZ_JAOTPO010000005.1"/>
</dbReference>
<proteinExistence type="inferred from homology"/>
<comment type="similarity">
    <text evidence="1">Belongs to the universal stress protein A family.</text>
</comment>
<keyword evidence="5" id="KW-1185">Reference proteome</keyword>
<name>A0ABT5VDW7_9BACI</name>
<evidence type="ECO:0000259" key="3">
    <source>
        <dbReference type="Pfam" id="PF00582"/>
    </source>
</evidence>
<organism evidence="4 5">
    <name type="scientific">Alkalihalobacterium chitinilyticum</name>
    <dbReference type="NCBI Taxonomy" id="2980103"/>
    <lineage>
        <taxon>Bacteria</taxon>
        <taxon>Bacillati</taxon>
        <taxon>Bacillota</taxon>
        <taxon>Bacilli</taxon>
        <taxon>Bacillales</taxon>
        <taxon>Bacillaceae</taxon>
        <taxon>Alkalihalobacterium</taxon>
    </lineage>
</organism>
<dbReference type="Gene3D" id="3.40.50.620">
    <property type="entry name" value="HUPs"/>
    <property type="match status" value="1"/>
</dbReference>
<sequence>MFQQILLAADGSKHSIRAAEKAIQLVKNQANSLVEVIYVINGSTSKADALRNNDSKQMEEQRREKLKDIINLLTKEGIKHQVNILHGEPGPTVVEYANDKNFDCLVIGSRGLNALQSMVLGSVSHKVAKRVKCPVMIVK</sequence>
<feature type="domain" description="UspA" evidence="3">
    <location>
        <begin position="1"/>
        <end position="139"/>
    </location>
</feature>